<accession>A0A439CLE0</accession>
<comment type="caution">
    <text evidence="1">The sequence shown here is derived from an EMBL/GenBank/DDBJ whole genome shotgun (WGS) entry which is preliminary data.</text>
</comment>
<organism evidence="1 2">
    <name type="scientific">Xylaria grammica</name>
    <dbReference type="NCBI Taxonomy" id="363999"/>
    <lineage>
        <taxon>Eukaryota</taxon>
        <taxon>Fungi</taxon>
        <taxon>Dikarya</taxon>
        <taxon>Ascomycota</taxon>
        <taxon>Pezizomycotina</taxon>
        <taxon>Sordariomycetes</taxon>
        <taxon>Xylariomycetidae</taxon>
        <taxon>Xylariales</taxon>
        <taxon>Xylariaceae</taxon>
        <taxon>Xylaria</taxon>
    </lineage>
</organism>
<name>A0A439CLE0_9PEZI</name>
<reference evidence="1 2" key="1">
    <citation type="submission" date="2018-12" db="EMBL/GenBank/DDBJ databases">
        <title>Draft genome sequence of Xylaria grammica IHI A82.</title>
        <authorList>
            <person name="Buettner E."/>
            <person name="Kellner H."/>
        </authorList>
    </citation>
    <scope>NUCLEOTIDE SEQUENCE [LARGE SCALE GENOMIC DNA]</scope>
    <source>
        <strain evidence="1 2">IHI A82</strain>
    </source>
</reference>
<sequence>ARADQGFDLKADVDSARSRRWLAAYRGVRLPVSGQKAFFDNTWYFRDTAVDAEEMGGPASN</sequence>
<keyword evidence="2" id="KW-1185">Reference proteome</keyword>
<evidence type="ECO:0000313" key="1">
    <source>
        <dbReference type="EMBL" id="RWA02979.1"/>
    </source>
</evidence>
<dbReference type="AlphaFoldDB" id="A0A439CLE0"/>
<dbReference type="Proteomes" id="UP000286045">
    <property type="component" value="Unassembled WGS sequence"/>
</dbReference>
<evidence type="ECO:0000313" key="2">
    <source>
        <dbReference type="Proteomes" id="UP000286045"/>
    </source>
</evidence>
<feature type="non-terminal residue" evidence="1">
    <location>
        <position position="1"/>
    </location>
</feature>
<gene>
    <name evidence="1" type="ORF">EKO27_g12126</name>
</gene>
<dbReference type="EMBL" id="RYZI01001050">
    <property type="protein sequence ID" value="RWA02979.1"/>
    <property type="molecule type" value="Genomic_DNA"/>
</dbReference>
<proteinExistence type="predicted"/>
<protein>
    <submittedName>
        <fullName evidence="1">Uncharacterized protein</fullName>
    </submittedName>
</protein>